<evidence type="ECO:0000313" key="1">
    <source>
        <dbReference type="EMBL" id="KAJ4427379.1"/>
    </source>
</evidence>
<name>A0ABQ8S063_PERAM</name>
<sequence>MPRRRWEDNIKMYMSYVFRAVNRNTYAIRKTAMYSEIEVKNYVVSVKCVVSVKKYVVSVKCAVRKTFIVHTCGVTVSASGRETRWPGFESRSGKLPGSGFLCGFPSTQYEQMLGNFRCWTPDSFHRHYHLHFIQTLNNLDVDTAS</sequence>
<reference evidence="1 2" key="1">
    <citation type="journal article" date="2022" name="Allergy">
        <title>Genome assembly and annotation of Periplaneta americana reveal a comprehensive cockroach allergen profile.</title>
        <authorList>
            <person name="Wang L."/>
            <person name="Xiong Q."/>
            <person name="Saelim N."/>
            <person name="Wang L."/>
            <person name="Nong W."/>
            <person name="Wan A.T."/>
            <person name="Shi M."/>
            <person name="Liu X."/>
            <person name="Cao Q."/>
            <person name="Hui J.H.L."/>
            <person name="Sookrung N."/>
            <person name="Leung T.F."/>
            <person name="Tungtrongchitr A."/>
            <person name="Tsui S.K.W."/>
        </authorList>
    </citation>
    <scope>NUCLEOTIDE SEQUENCE [LARGE SCALE GENOMIC DNA]</scope>
    <source>
        <strain evidence="1">PWHHKU_190912</strain>
    </source>
</reference>
<dbReference type="EMBL" id="JAJSOF020000038">
    <property type="protein sequence ID" value="KAJ4427379.1"/>
    <property type="molecule type" value="Genomic_DNA"/>
</dbReference>
<protein>
    <submittedName>
        <fullName evidence="1">Uncharacterized protein</fullName>
    </submittedName>
</protein>
<keyword evidence="2" id="KW-1185">Reference proteome</keyword>
<proteinExistence type="predicted"/>
<comment type="caution">
    <text evidence="1">The sequence shown here is derived from an EMBL/GenBank/DDBJ whole genome shotgun (WGS) entry which is preliminary data.</text>
</comment>
<organism evidence="1 2">
    <name type="scientific">Periplaneta americana</name>
    <name type="common">American cockroach</name>
    <name type="synonym">Blatta americana</name>
    <dbReference type="NCBI Taxonomy" id="6978"/>
    <lineage>
        <taxon>Eukaryota</taxon>
        <taxon>Metazoa</taxon>
        <taxon>Ecdysozoa</taxon>
        <taxon>Arthropoda</taxon>
        <taxon>Hexapoda</taxon>
        <taxon>Insecta</taxon>
        <taxon>Pterygota</taxon>
        <taxon>Neoptera</taxon>
        <taxon>Polyneoptera</taxon>
        <taxon>Dictyoptera</taxon>
        <taxon>Blattodea</taxon>
        <taxon>Blattoidea</taxon>
        <taxon>Blattidae</taxon>
        <taxon>Blattinae</taxon>
        <taxon>Periplaneta</taxon>
    </lineage>
</organism>
<dbReference type="Proteomes" id="UP001148838">
    <property type="component" value="Unassembled WGS sequence"/>
</dbReference>
<gene>
    <name evidence="1" type="ORF">ANN_25000</name>
</gene>
<accession>A0ABQ8S063</accession>
<evidence type="ECO:0000313" key="2">
    <source>
        <dbReference type="Proteomes" id="UP001148838"/>
    </source>
</evidence>